<keyword evidence="2" id="KW-0436">Ligase</keyword>
<accession>T1AMU5</accession>
<reference evidence="2" key="2">
    <citation type="journal article" date="2014" name="ISME J.">
        <title>Microbial stratification in low pH oxic and suboxic macroscopic growths along an acid mine drainage.</title>
        <authorList>
            <person name="Mendez-Garcia C."/>
            <person name="Mesa V."/>
            <person name="Sprenger R.R."/>
            <person name="Richter M."/>
            <person name="Diez M.S."/>
            <person name="Solano J."/>
            <person name="Bargiela R."/>
            <person name="Golyshina O.V."/>
            <person name="Manteca A."/>
            <person name="Ramos J.L."/>
            <person name="Gallego J.R."/>
            <person name="Llorente I."/>
            <person name="Martins Dos Santos V.A."/>
            <person name="Jensen O.N."/>
            <person name="Pelaez A.I."/>
            <person name="Sanchez J."/>
            <person name="Ferrer M."/>
        </authorList>
    </citation>
    <scope>NUCLEOTIDE SEQUENCE</scope>
</reference>
<dbReference type="GO" id="GO:0016874">
    <property type="term" value="F:ligase activity"/>
    <property type="evidence" value="ECO:0007669"/>
    <property type="project" value="UniProtKB-KW"/>
</dbReference>
<name>T1AMU5_9ZZZZ</name>
<dbReference type="Pfam" id="PF00501">
    <property type="entry name" value="AMP-binding"/>
    <property type="match status" value="1"/>
</dbReference>
<dbReference type="Gene3D" id="3.40.50.980">
    <property type="match status" value="1"/>
</dbReference>
<reference evidence="2" key="1">
    <citation type="submission" date="2013-08" db="EMBL/GenBank/DDBJ databases">
        <authorList>
            <person name="Mendez C."/>
            <person name="Richter M."/>
            <person name="Ferrer M."/>
            <person name="Sanchez J."/>
        </authorList>
    </citation>
    <scope>NUCLEOTIDE SEQUENCE</scope>
</reference>
<dbReference type="SUPFAM" id="SSF56801">
    <property type="entry name" value="Acetyl-CoA synthetase-like"/>
    <property type="match status" value="1"/>
</dbReference>
<sequence length="68" mass="7955">MAGYKYELTLGNLLKSSVQRNPNQEIVYSDKKRFTYSEFENRVERLSKALIHMGLKEDDNVAVIDWDS</sequence>
<gene>
    <name evidence="2" type="ORF">B1A_09536</name>
</gene>
<proteinExistence type="predicted"/>
<dbReference type="EMBL" id="AUZX01006804">
    <property type="protein sequence ID" value="EQD61946.1"/>
    <property type="molecule type" value="Genomic_DNA"/>
</dbReference>
<dbReference type="AlphaFoldDB" id="T1AMU5"/>
<protein>
    <submittedName>
        <fullName evidence="2">AMP-dependent synthetase and ligase</fullName>
    </submittedName>
</protein>
<evidence type="ECO:0000313" key="2">
    <source>
        <dbReference type="EMBL" id="EQD61946.1"/>
    </source>
</evidence>
<feature type="non-terminal residue" evidence="2">
    <location>
        <position position="68"/>
    </location>
</feature>
<dbReference type="InterPro" id="IPR000873">
    <property type="entry name" value="AMP-dep_synth/lig_dom"/>
</dbReference>
<feature type="domain" description="AMP-dependent synthetase/ligase" evidence="1">
    <location>
        <begin position="15"/>
        <end position="65"/>
    </location>
</feature>
<organism evidence="2">
    <name type="scientific">mine drainage metagenome</name>
    <dbReference type="NCBI Taxonomy" id="410659"/>
    <lineage>
        <taxon>unclassified sequences</taxon>
        <taxon>metagenomes</taxon>
        <taxon>ecological metagenomes</taxon>
    </lineage>
</organism>
<comment type="caution">
    <text evidence="2">The sequence shown here is derived from an EMBL/GenBank/DDBJ whole genome shotgun (WGS) entry which is preliminary data.</text>
</comment>
<evidence type="ECO:0000259" key="1">
    <source>
        <dbReference type="Pfam" id="PF00501"/>
    </source>
</evidence>